<dbReference type="PROSITE" id="PS51386">
    <property type="entry name" value="RINT1_TIP20"/>
    <property type="match status" value="1"/>
</dbReference>
<dbReference type="GeneID" id="54281208"/>
<dbReference type="PANTHER" id="PTHR13520:SF0">
    <property type="entry name" value="RAD50-INTERACTING PROTEIN 1"/>
    <property type="match status" value="1"/>
</dbReference>
<dbReference type="GO" id="GO:0006890">
    <property type="term" value="P:retrograde vesicle-mediated transport, Golgi to endoplasmic reticulum"/>
    <property type="evidence" value="ECO:0007669"/>
    <property type="project" value="InterPro"/>
</dbReference>
<feature type="region of interest" description="Disordered" evidence="1">
    <location>
        <begin position="743"/>
        <end position="778"/>
    </location>
</feature>
<evidence type="ECO:0000313" key="3">
    <source>
        <dbReference type="Proteomes" id="UP000799778"/>
    </source>
</evidence>
<dbReference type="Proteomes" id="UP000799778">
    <property type="component" value="Unassembled WGS sequence"/>
</dbReference>
<dbReference type="Pfam" id="PF04437">
    <property type="entry name" value="RINT1_TIP1"/>
    <property type="match status" value="1"/>
</dbReference>
<dbReference type="PANTHER" id="PTHR13520">
    <property type="entry name" value="RAD50-INTERACTING PROTEIN 1 RINT-1"/>
    <property type="match status" value="1"/>
</dbReference>
<dbReference type="Gene3D" id="1.20.58.670">
    <property type="entry name" value="Dsl1p vesicle tethering complex, Tip20p subunit, domain D"/>
    <property type="match status" value="1"/>
</dbReference>
<organism evidence="2 3">
    <name type="scientific">Aaosphaeria arxii CBS 175.79</name>
    <dbReference type="NCBI Taxonomy" id="1450172"/>
    <lineage>
        <taxon>Eukaryota</taxon>
        <taxon>Fungi</taxon>
        <taxon>Dikarya</taxon>
        <taxon>Ascomycota</taxon>
        <taxon>Pezizomycotina</taxon>
        <taxon>Dothideomycetes</taxon>
        <taxon>Pleosporomycetidae</taxon>
        <taxon>Pleosporales</taxon>
        <taxon>Pleosporales incertae sedis</taxon>
        <taxon>Aaosphaeria</taxon>
    </lineage>
</organism>
<proteinExistence type="predicted"/>
<dbReference type="InterPro" id="IPR042042">
    <property type="entry name" value="Tip20p_domB"/>
</dbReference>
<reference evidence="2" key="1">
    <citation type="journal article" date="2020" name="Stud. Mycol.">
        <title>101 Dothideomycetes genomes: a test case for predicting lifestyles and emergence of pathogens.</title>
        <authorList>
            <person name="Haridas S."/>
            <person name="Albert R."/>
            <person name="Binder M."/>
            <person name="Bloem J."/>
            <person name="Labutti K."/>
            <person name="Salamov A."/>
            <person name="Andreopoulos B."/>
            <person name="Baker S."/>
            <person name="Barry K."/>
            <person name="Bills G."/>
            <person name="Bluhm B."/>
            <person name="Cannon C."/>
            <person name="Castanera R."/>
            <person name="Culley D."/>
            <person name="Daum C."/>
            <person name="Ezra D."/>
            <person name="Gonzalez J."/>
            <person name="Henrissat B."/>
            <person name="Kuo A."/>
            <person name="Liang C."/>
            <person name="Lipzen A."/>
            <person name="Lutzoni F."/>
            <person name="Magnuson J."/>
            <person name="Mondo S."/>
            <person name="Nolan M."/>
            <person name="Ohm R."/>
            <person name="Pangilinan J."/>
            <person name="Park H.-J."/>
            <person name="Ramirez L."/>
            <person name="Alfaro M."/>
            <person name="Sun H."/>
            <person name="Tritt A."/>
            <person name="Yoshinaga Y."/>
            <person name="Zwiers L.-H."/>
            <person name="Turgeon B."/>
            <person name="Goodwin S."/>
            <person name="Spatafora J."/>
            <person name="Crous P."/>
            <person name="Grigoriev I."/>
        </authorList>
    </citation>
    <scope>NUCLEOTIDE SEQUENCE</scope>
    <source>
        <strain evidence="2">CBS 175.79</strain>
    </source>
</reference>
<dbReference type="AlphaFoldDB" id="A0A6A5XHA4"/>
<accession>A0A6A5XHA4</accession>
<dbReference type="InterPro" id="IPR042044">
    <property type="entry name" value="EXOC6PINT-1/Sec15/Tip20_C_dom2"/>
</dbReference>
<dbReference type="GO" id="GO:0060628">
    <property type="term" value="P:regulation of ER to Golgi vesicle-mediated transport"/>
    <property type="evidence" value="ECO:0007669"/>
    <property type="project" value="TreeGrafter"/>
</dbReference>
<dbReference type="GO" id="GO:0006888">
    <property type="term" value="P:endoplasmic reticulum to Golgi vesicle-mediated transport"/>
    <property type="evidence" value="ECO:0007669"/>
    <property type="project" value="InterPro"/>
</dbReference>
<gene>
    <name evidence="2" type="ORF">BU24DRAFT_354316</name>
</gene>
<evidence type="ECO:0000313" key="2">
    <source>
        <dbReference type="EMBL" id="KAF2011714.1"/>
    </source>
</evidence>
<protein>
    <submittedName>
        <fullName evidence="2">RINT-1 family protein-like protein</fullName>
    </submittedName>
</protein>
<dbReference type="GO" id="GO:0070939">
    <property type="term" value="C:Dsl1/NZR complex"/>
    <property type="evidence" value="ECO:0007669"/>
    <property type="project" value="InterPro"/>
</dbReference>
<dbReference type="Gene3D" id="1.20.58.1420">
    <property type="entry name" value="Dsl1p vesicle tethering complex, Tip20p subunit, domain B"/>
    <property type="match status" value="1"/>
</dbReference>
<evidence type="ECO:0000256" key="1">
    <source>
        <dbReference type="SAM" id="MobiDB-lite"/>
    </source>
</evidence>
<sequence>MDPIRLDDTRVADYLDDKLQTLGDLESLDELLANIHKQHGELKQQLHDAQQVFADAKQGSVEHNASLKQRSHAFNKDLVDIEKRLLVVTESETSEEATPRFEALLDNLHRLDVANAYLELLKEVDTLSNDAQSKLQTSNEAALAPYKQLRSLHTRLISLQTDAEGAAPQLLHHVGQITDALRAKILDALSADLETVLKKIRWPTPKATIPSHLQEEWEMAVTKLLDLQTPELEATDPTRATGDVLQLPPVLFPLEVLVQPLEMRFRYHFDGDKATNRIDRPEYFLTHVTTLLDDYSVFVADHIQPILLKRFQGTDLALHPLYIDASSAFITAVLPMLRTKISALLPKVARDAQLLSHLMHELMKFDTTIRDEWRYDGGFGVEGWNGLSGEFLVQGDWFGRWLQVEKDFALARYQSIIDAPDFGDLDYESVDPKATKPTKGAIRVNDLLETITDRYRPLTSFTLKLRFLIDIQIAIFDKLHERLQGSLDAYLRMTTSIGRAVGGITKEEQDKLLGVEGLERLCKTYGSADYLERAMRDWSDDVFFLDLWEELNDRARQAKNIGNMTIADVAERTSSAVGTDGDGDGVALFDETAGWYSRLRISSEKIISDTLNNNVREALRAYRHINPWASLTGPSASTGATLSPTAELDPLLSQLTTSLGFLSHALAPAPLRRITRTVLATISNTLWDNVLSRHRFSTSGAAQLRADLAAICRIIDGAVGPGVAEAGLRKCLEGVQLIGLPVKGGKSESVSTPAEEGDDTWDAWGGEDGGEPESPVASPAKVSNAIAGEEEDLGLWEVEKRLFADNQSAREVLEALGIESITEAEARTVLGRRVELAG</sequence>
<name>A0A6A5XHA4_9PLEO</name>
<dbReference type="InterPro" id="IPR007528">
    <property type="entry name" value="RINT1_Tip20"/>
</dbReference>
<dbReference type="OrthoDB" id="2189254at2759"/>
<dbReference type="RefSeq" id="XP_033380053.1">
    <property type="nucleotide sequence ID" value="XM_033523811.1"/>
</dbReference>
<dbReference type="EMBL" id="ML978074">
    <property type="protein sequence ID" value="KAF2011714.1"/>
    <property type="molecule type" value="Genomic_DNA"/>
</dbReference>
<keyword evidence="3" id="KW-1185">Reference proteome</keyword>